<reference evidence="2" key="1">
    <citation type="journal article" date="2014" name="Int. J. Syst. Evol. Microbiol.">
        <title>Complete genome sequence of Corynebacterium casei LMG S-19264T (=DSM 44701T), isolated from a smear-ripened cheese.</title>
        <authorList>
            <consortium name="US DOE Joint Genome Institute (JGI-PGF)"/>
            <person name="Walter F."/>
            <person name="Albersmeier A."/>
            <person name="Kalinowski J."/>
            <person name="Ruckert C."/>
        </authorList>
    </citation>
    <scope>NUCLEOTIDE SEQUENCE</scope>
    <source>
        <strain evidence="2">JCM 3090</strain>
    </source>
</reference>
<protein>
    <submittedName>
        <fullName evidence="2">Uncharacterized protein</fullName>
    </submittedName>
</protein>
<feature type="region of interest" description="Disordered" evidence="1">
    <location>
        <begin position="122"/>
        <end position="144"/>
    </location>
</feature>
<dbReference type="RefSeq" id="WP_189171703.1">
    <property type="nucleotide sequence ID" value="NZ_BMQB01000010.1"/>
</dbReference>
<feature type="compositionally biased region" description="Low complexity" evidence="1">
    <location>
        <begin position="40"/>
        <end position="61"/>
    </location>
</feature>
<organism evidence="2 3">
    <name type="scientific">Pilimelia anulata</name>
    <dbReference type="NCBI Taxonomy" id="53371"/>
    <lineage>
        <taxon>Bacteria</taxon>
        <taxon>Bacillati</taxon>
        <taxon>Actinomycetota</taxon>
        <taxon>Actinomycetes</taxon>
        <taxon>Micromonosporales</taxon>
        <taxon>Micromonosporaceae</taxon>
        <taxon>Pilimelia</taxon>
    </lineage>
</organism>
<dbReference type="EMBL" id="BMQB01000010">
    <property type="protein sequence ID" value="GGK05781.1"/>
    <property type="molecule type" value="Genomic_DNA"/>
</dbReference>
<evidence type="ECO:0000256" key="1">
    <source>
        <dbReference type="SAM" id="MobiDB-lite"/>
    </source>
</evidence>
<feature type="region of interest" description="Disordered" evidence="1">
    <location>
        <begin position="21"/>
        <end position="66"/>
    </location>
</feature>
<name>A0A8J3BFQ3_9ACTN</name>
<dbReference type="Pfam" id="PF20060">
    <property type="entry name" value="DUF6459"/>
    <property type="match status" value="1"/>
</dbReference>
<dbReference type="InterPro" id="IPR045596">
    <property type="entry name" value="DUF6459"/>
</dbReference>
<sequence length="202" mass="20628">MPAARTAVRIGPSAAPVRIRRVPRTEPPYADTRAPAPDVPGQLPLAAAGRPAAAARPAGDGAAAGPGVGAERLAAWRFATRYAEILDERRPAGHLAPVADPAALPGLLAAALDGRAHLRALPRLPRPGAGRAGRRPAGRPGGGRVRLASLHLSTVRPGVVEVAATLAVPGGARALAFRLERRGEAWRATAAELIGATPRPTP</sequence>
<gene>
    <name evidence="2" type="ORF">GCM10010123_39680</name>
</gene>
<dbReference type="Proteomes" id="UP000649739">
    <property type="component" value="Unassembled WGS sequence"/>
</dbReference>
<proteinExistence type="predicted"/>
<accession>A0A8J3BFQ3</accession>
<evidence type="ECO:0000313" key="2">
    <source>
        <dbReference type="EMBL" id="GGK05781.1"/>
    </source>
</evidence>
<comment type="caution">
    <text evidence="2">The sequence shown here is derived from an EMBL/GenBank/DDBJ whole genome shotgun (WGS) entry which is preliminary data.</text>
</comment>
<evidence type="ECO:0000313" key="3">
    <source>
        <dbReference type="Proteomes" id="UP000649739"/>
    </source>
</evidence>
<reference evidence="2" key="2">
    <citation type="submission" date="2020-09" db="EMBL/GenBank/DDBJ databases">
        <authorList>
            <person name="Sun Q."/>
            <person name="Ohkuma M."/>
        </authorList>
    </citation>
    <scope>NUCLEOTIDE SEQUENCE</scope>
    <source>
        <strain evidence="2">JCM 3090</strain>
    </source>
</reference>
<dbReference type="AlphaFoldDB" id="A0A8J3BFQ3"/>
<keyword evidence="3" id="KW-1185">Reference proteome</keyword>